<dbReference type="Proteomes" id="UP000278715">
    <property type="component" value="Chromosome"/>
</dbReference>
<keyword evidence="2 6" id="KW-0699">rRNA-binding</keyword>
<dbReference type="InterPro" id="IPR045240">
    <property type="entry name" value="Ribosomal_uL4_euk/arch"/>
</dbReference>
<dbReference type="InterPro" id="IPR013000">
    <property type="entry name" value="Ribosomal_uL4_euk/arc_CS"/>
</dbReference>
<evidence type="ECO:0000313" key="25">
    <source>
        <dbReference type="Proteomes" id="UP000273194"/>
    </source>
</evidence>
<dbReference type="PANTHER" id="PTHR19431">
    <property type="entry name" value="60S RIBOSOMAL PROTEIN L4"/>
    <property type="match status" value="1"/>
</dbReference>
<evidence type="ECO:0000256" key="6">
    <source>
        <dbReference type="HAMAP-Rule" id="MF_01328"/>
    </source>
</evidence>
<protein>
    <recommendedName>
        <fullName evidence="6">Large ribosomal subunit protein uL4</fullName>
    </recommendedName>
</protein>
<keyword evidence="5 6" id="KW-0687">Ribonucleoprotein</keyword>
<keyword evidence="3 6" id="KW-0694">RNA-binding</keyword>
<dbReference type="EMBL" id="CP033236">
    <property type="protein sequence ID" value="AZF71143.1"/>
    <property type="molecule type" value="Genomic_DNA"/>
</dbReference>
<evidence type="ECO:0000313" key="28">
    <source>
        <dbReference type="Proteomes" id="UP000278715"/>
    </source>
</evidence>
<keyword evidence="4 6" id="KW-0689">Ribosomal protein</keyword>
<dbReference type="GO" id="GO:0003735">
    <property type="term" value="F:structural constituent of ribosome"/>
    <property type="evidence" value="ECO:0007669"/>
    <property type="project" value="InterPro"/>
</dbReference>
<dbReference type="EMBL" id="CP033241">
    <property type="protein sequence ID" value="AZF84176.1"/>
    <property type="molecule type" value="Genomic_DNA"/>
</dbReference>
<evidence type="ECO:0000256" key="3">
    <source>
        <dbReference type="ARBA" id="ARBA00022884"/>
    </source>
</evidence>
<dbReference type="Proteomes" id="UP000267993">
    <property type="component" value="Chromosome"/>
</dbReference>
<evidence type="ECO:0000313" key="17">
    <source>
        <dbReference type="EMBL" id="QPG50989.1"/>
    </source>
</evidence>
<dbReference type="OrthoDB" id="10737at2157"/>
<dbReference type="EMBL" id="CP011056">
    <property type="protein sequence ID" value="AKA76742.1"/>
    <property type="molecule type" value="Genomic_DNA"/>
</dbReference>
<evidence type="ECO:0000313" key="9">
    <source>
        <dbReference type="EMBL" id="AKA79436.1"/>
    </source>
</evidence>
<dbReference type="InterPro" id="IPR023574">
    <property type="entry name" value="Ribosomal_uL4_dom_sf"/>
</dbReference>
<dbReference type="InterPro" id="IPR002136">
    <property type="entry name" value="Ribosomal_uL4"/>
</dbReference>
<evidence type="ECO:0000313" key="30">
    <source>
        <dbReference type="Proteomes" id="UP000594632"/>
    </source>
</evidence>
<reference evidence="22" key="2">
    <citation type="submission" date="2016-04" db="EMBL/GenBank/DDBJ databases">
        <authorList>
            <person name="Shah S.A."/>
            <person name="Garrett R.A."/>
        </authorList>
    </citation>
    <scope>NUCLEOTIDE SEQUENCE [LARGE SCALE GENOMIC DNA]</scope>
    <source>
        <strain evidence="22">ATCC 35091 / DSM 1616 / JCM 8930 / NBRC 15331 / P1</strain>
    </source>
</reference>
<dbReference type="SMR" id="A0A0E3GWP6"/>
<dbReference type="Proteomes" id="UP000269431">
    <property type="component" value="Chromosome"/>
</dbReference>
<dbReference type="GO" id="GO:0006412">
    <property type="term" value="P:translation"/>
    <property type="evidence" value="ECO:0007669"/>
    <property type="project" value="UniProtKB-UniRule"/>
</dbReference>
<proteinExistence type="inferred from homology"/>
<dbReference type="KEGG" id="ssol:SULB_1804"/>
<dbReference type="PATRIC" id="fig|2287.6.peg.1863"/>
<evidence type="ECO:0000313" key="13">
    <source>
        <dbReference type="EMBL" id="AZF76386.1"/>
    </source>
</evidence>
<evidence type="ECO:0000313" key="11">
    <source>
        <dbReference type="EMBL" id="AZF71143.1"/>
    </source>
</evidence>
<dbReference type="OMA" id="ALYGTWR"/>
<dbReference type="Proteomes" id="UP000282269">
    <property type="component" value="Chromosome"/>
</dbReference>
<dbReference type="KEGG" id="ssoa:SULA_1803"/>
<evidence type="ECO:0000256" key="5">
    <source>
        <dbReference type="ARBA" id="ARBA00023274"/>
    </source>
</evidence>
<dbReference type="Pfam" id="PF00573">
    <property type="entry name" value="Ribosomal_L4"/>
    <property type="match status" value="1"/>
</dbReference>
<comment type="function">
    <text evidence="6">Forms part of the polypeptide exit tunnel.</text>
</comment>
<evidence type="ECO:0000313" key="29">
    <source>
        <dbReference type="Proteomes" id="UP000282269"/>
    </source>
</evidence>
<dbReference type="Proteomes" id="UP000273194">
    <property type="component" value="Chromosome"/>
</dbReference>
<dbReference type="GO" id="GO:0019843">
    <property type="term" value="F:rRNA binding"/>
    <property type="evidence" value="ECO:0007669"/>
    <property type="project" value="UniProtKB-UniRule"/>
</dbReference>
<evidence type="ECO:0000313" key="20">
    <source>
        <dbReference type="Proteomes" id="UP000033085"/>
    </source>
</evidence>
<evidence type="ECO:0000313" key="26">
    <source>
        <dbReference type="Proteomes" id="UP000273443"/>
    </source>
</evidence>
<dbReference type="GeneID" id="44129716"/>
<comment type="subunit">
    <text evidence="6">Part of the 50S ribosomal subunit.</text>
</comment>
<dbReference type="EMBL" id="CP050869">
    <property type="protein sequence ID" value="QPG50989.1"/>
    <property type="molecule type" value="Genomic_DNA"/>
</dbReference>
<dbReference type="GO" id="GO:0005840">
    <property type="term" value="C:ribosome"/>
    <property type="evidence" value="ECO:0007669"/>
    <property type="project" value="UniProtKB-KW"/>
</dbReference>
<dbReference type="Proteomes" id="UP000033085">
    <property type="component" value="Chromosome"/>
</dbReference>
<dbReference type="EMBL" id="CP033239">
    <property type="protein sequence ID" value="AZF78994.1"/>
    <property type="molecule type" value="Genomic_DNA"/>
</dbReference>
<gene>
    <name evidence="6" type="primary">rpl4</name>
    <name evidence="17" type="ORF">HFC64_15200</name>
    <name evidence="18" type="ORF">SSOP1_0745</name>
    <name evidence="9" type="ORF">SULA_1803</name>
    <name evidence="7" type="ORF">SULB_1804</name>
    <name evidence="8" type="ORF">SULC_1802</name>
    <name evidence="10" type="ORF">SULG_09050</name>
    <name evidence="11" type="ORF">SULH_09050</name>
    <name evidence="12" type="ORF">SULI_09050</name>
    <name evidence="13" type="ORF">SULM_09040</name>
    <name evidence="14" type="ORF">SULN_09040</name>
    <name evidence="15" type="ORF">SULO_09050</name>
    <name evidence="16" type="ORF">SULZ_08975</name>
</gene>
<dbReference type="Proteomes" id="UP000273443">
    <property type="component" value="Chromosome"/>
</dbReference>
<dbReference type="EMBL" id="LT549890">
    <property type="protein sequence ID" value="SAI84299.1"/>
    <property type="molecule type" value="Genomic_DNA"/>
</dbReference>
<reference evidence="19 20" key="1">
    <citation type="journal article" date="2015" name="Genome Announc.">
        <title>Complete Genome Sequence of Sulfolobus solfataricus Strain 98/2 and Evolved Derivatives.</title>
        <authorList>
            <person name="McCarthy S."/>
            <person name="Gradnigo J."/>
            <person name="Johnson T."/>
            <person name="Payne S."/>
            <person name="Lipzen A."/>
            <person name="Martin J."/>
            <person name="Schackwitz W."/>
            <person name="Moriyama E."/>
            <person name="Blum P."/>
        </authorList>
    </citation>
    <scope>NUCLEOTIDE SEQUENCE [LARGE SCALE GENOMIC DNA]</scope>
    <source>
        <strain evidence="19">98/2 SULC</strain>
        <strain evidence="7">SARC-B</strain>
        <strain evidence="8">SARC-C</strain>
        <strain evidence="9 21">SULA</strain>
        <strain evidence="20">SULB</strain>
    </source>
</reference>
<reference evidence="17 30" key="6">
    <citation type="journal article" date="2020" name="Nat. Commun.">
        <title>The structures of two archaeal type IV pili illuminate evolutionary relationships.</title>
        <authorList>
            <person name="Wang F."/>
            <person name="Baquero D.P."/>
            <person name="Su Z."/>
            <person name="Beltran L.C."/>
            <person name="Prangishvili D."/>
            <person name="Krupovic M."/>
            <person name="Egelman E.H."/>
        </authorList>
    </citation>
    <scope>NUCLEOTIDE SEQUENCE [LARGE SCALE GENOMIC DNA]</scope>
    <source>
        <strain evidence="17 30">POZ149</strain>
    </source>
</reference>
<evidence type="ECO:0000256" key="2">
    <source>
        <dbReference type="ARBA" id="ARBA00022730"/>
    </source>
</evidence>
<dbReference type="KEGG" id="ssof:SULC_1802"/>
<dbReference type="EMBL" id="CP033237">
    <property type="protein sequence ID" value="AZF73763.1"/>
    <property type="molecule type" value="Genomic_DNA"/>
</dbReference>
<dbReference type="Proteomes" id="UP000033106">
    <property type="component" value="Chromosome"/>
</dbReference>
<dbReference type="RefSeq" id="WP_009991281.1">
    <property type="nucleotide sequence ID" value="NZ_CP011055.2"/>
</dbReference>
<evidence type="ECO:0000313" key="24">
    <source>
        <dbReference type="Proteomes" id="UP000269431"/>
    </source>
</evidence>
<comment type="similarity">
    <text evidence="1 6">Belongs to the universal ribosomal protein uL4 family.</text>
</comment>
<evidence type="ECO:0000313" key="10">
    <source>
        <dbReference type="EMBL" id="AZF68523.1"/>
    </source>
</evidence>
<dbReference type="GeneID" id="1454984"/>
<evidence type="ECO:0000313" key="14">
    <source>
        <dbReference type="EMBL" id="AZF78994.1"/>
    </source>
</evidence>
<evidence type="ECO:0000313" key="7">
    <source>
        <dbReference type="EMBL" id="AKA74045.1"/>
    </source>
</evidence>
<evidence type="ECO:0000313" key="19">
    <source>
        <dbReference type="Proteomes" id="UP000033057"/>
    </source>
</evidence>
<dbReference type="AlphaFoldDB" id="A0A0E3GWP6"/>
<dbReference type="EMBL" id="CP033235">
    <property type="protein sequence ID" value="AZF68523.1"/>
    <property type="molecule type" value="Genomic_DNA"/>
</dbReference>
<dbReference type="GO" id="GO:1990904">
    <property type="term" value="C:ribonucleoprotein complex"/>
    <property type="evidence" value="ECO:0007669"/>
    <property type="project" value="UniProtKB-KW"/>
</dbReference>
<evidence type="ECO:0000313" key="8">
    <source>
        <dbReference type="EMBL" id="AKA76742.1"/>
    </source>
</evidence>
<dbReference type="EMBL" id="CP033238">
    <property type="protein sequence ID" value="AZF76386.1"/>
    <property type="molecule type" value="Genomic_DNA"/>
</dbReference>
<accession>A0A0E3GWP6</accession>
<dbReference type="PROSITE" id="PS00939">
    <property type="entry name" value="RIBOSOMAL_L1E"/>
    <property type="match status" value="1"/>
</dbReference>
<evidence type="ECO:0000256" key="1">
    <source>
        <dbReference type="ARBA" id="ARBA00010528"/>
    </source>
</evidence>
<evidence type="ECO:0000313" key="12">
    <source>
        <dbReference type="EMBL" id="AZF73763.1"/>
    </source>
</evidence>
<evidence type="ECO:0000313" key="22">
    <source>
        <dbReference type="Proteomes" id="UP000076770"/>
    </source>
</evidence>
<dbReference type="SUPFAM" id="SSF52166">
    <property type="entry name" value="Ribosomal protein L4"/>
    <property type="match status" value="1"/>
</dbReference>
<dbReference type="FunFam" id="3.40.1370.10:FF:000011">
    <property type="entry name" value="50S ribosomal protein L4"/>
    <property type="match status" value="1"/>
</dbReference>
<dbReference type="EMBL" id="CP011055">
    <property type="protein sequence ID" value="AKA74045.1"/>
    <property type="molecule type" value="Genomic_DNA"/>
</dbReference>
<dbReference type="Proteomes" id="UP000076770">
    <property type="component" value="Chromosome i"/>
</dbReference>
<dbReference type="Proteomes" id="UP000594632">
    <property type="component" value="Chromosome"/>
</dbReference>
<reference evidence="23 24" key="4">
    <citation type="journal article" date="2018" name="Proc. Natl. Acad. Sci. U.S.A.">
        <title>Nonmutational mechanism of inheritance in the Archaeon Sulfolobus solfataricus.</title>
        <authorList>
            <person name="Payne S."/>
            <person name="McCarthy S."/>
            <person name="Johnson T."/>
            <person name="North E."/>
            <person name="Blum P."/>
        </authorList>
    </citation>
    <scope>NUCLEOTIDE SEQUENCE [LARGE SCALE GENOMIC DNA]</scope>
    <source>
        <strain evidence="11 23">SARC-H</strain>
        <strain evidence="12 27">SARC-I</strain>
        <strain evidence="14 28">SARC-N</strain>
        <strain evidence="15 29">SARC-O</strain>
        <strain evidence="16 24">SUL120</strain>
        <strain evidence="10 25">SULG</strain>
        <strain evidence="13 26">SULM</strain>
    </source>
</reference>
<evidence type="ECO:0000313" key="21">
    <source>
        <dbReference type="Proteomes" id="UP000033106"/>
    </source>
</evidence>
<evidence type="ECO:0000256" key="4">
    <source>
        <dbReference type="ARBA" id="ARBA00022980"/>
    </source>
</evidence>
<dbReference type="HAMAP" id="MF_01328_A">
    <property type="entry name" value="Ribosomal_uL4_A"/>
    <property type="match status" value="1"/>
</dbReference>
<comment type="function">
    <text evidence="6">One of the primary rRNA binding proteins, this protein initially binds near the 5'-end of the 23S rRNA. It is important during the early stages of 50S assembly. It makes multiple contacts with different domains of the 23S rRNA in the assembled 50S subunit and ribosome.</text>
</comment>
<evidence type="ECO:0000313" key="23">
    <source>
        <dbReference type="Proteomes" id="UP000267993"/>
    </source>
</evidence>
<evidence type="ECO:0000313" key="16">
    <source>
        <dbReference type="EMBL" id="AZF84176.1"/>
    </source>
</evidence>
<name>A0A0E3GWP6_SACSO</name>
<dbReference type="Proteomes" id="UP000275843">
    <property type="component" value="Chromosome"/>
</dbReference>
<evidence type="ECO:0000313" key="18">
    <source>
        <dbReference type="EMBL" id="SAI84299.1"/>
    </source>
</evidence>
<dbReference type="EMBL" id="CP033240">
    <property type="protein sequence ID" value="AZF81599.1"/>
    <property type="molecule type" value="Genomic_DNA"/>
</dbReference>
<dbReference type="InterPro" id="IPR019970">
    <property type="entry name" value="Ribosomall_uL4-arc"/>
</dbReference>
<organism evidence="9 21">
    <name type="scientific">Saccharolobus solfataricus</name>
    <name type="common">Sulfolobus solfataricus</name>
    <dbReference type="NCBI Taxonomy" id="2287"/>
    <lineage>
        <taxon>Archaea</taxon>
        <taxon>Thermoproteota</taxon>
        <taxon>Thermoprotei</taxon>
        <taxon>Sulfolobales</taxon>
        <taxon>Sulfolobaceae</taxon>
        <taxon>Saccharolobus</taxon>
    </lineage>
</organism>
<sequence>MYLELVKKKSDILDKDGNRIKEVELPIIFSFPVRKDLIRRVFIAEFTHSLQPKGRDPNAGKRTSAESFGINLGMARVPRVKNSGEAALAPNTVGGRLAFPPSVNKKLAEEANVKEKRLAVISALSATADIAFVRARGHVFKDSVRFPIVVTDDIVNLKTTSEVEEFLKKIGVYDDVERVKERIRIRAGKGKMRGRKYKEPIGPLIIVHDSNSPIIKAARNLAGVDVVNAKDVSVIHLAPGAHPGRLTIYTESSIKILDERLSKRVVS</sequence>
<dbReference type="EMBL" id="CP011057">
    <property type="protein sequence ID" value="AKA79436.1"/>
    <property type="molecule type" value="Genomic_DNA"/>
</dbReference>
<evidence type="ECO:0000313" key="15">
    <source>
        <dbReference type="EMBL" id="AZF81599.1"/>
    </source>
</evidence>
<dbReference type="Proteomes" id="UP000033057">
    <property type="component" value="Chromosome"/>
</dbReference>
<dbReference type="NCBIfam" id="TIGR03672">
    <property type="entry name" value="rpl4p_arch"/>
    <property type="match status" value="1"/>
</dbReference>
<reference evidence="18" key="3">
    <citation type="submission" date="2016-04" db="EMBL/GenBank/DDBJ databases">
        <authorList>
            <person name="Evans L.H."/>
            <person name="Alamgir A."/>
            <person name="Owens N."/>
            <person name="Weber N.D."/>
            <person name="Virtaneva K."/>
            <person name="Barbian K."/>
            <person name="Babar A."/>
            <person name="Rosenke K."/>
        </authorList>
    </citation>
    <scope>NUCLEOTIDE SEQUENCE</scope>
    <source>
        <strain evidence="18">P1</strain>
    </source>
</reference>
<evidence type="ECO:0000313" key="27">
    <source>
        <dbReference type="Proteomes" id="UP000275843"/>
    </source>
</evidence>
<dbReference type="Gene3D" id="3.40.1370.10">
    <property type="match status" value="1"/>
</dbReference>
<reference evidence="9" key="5">
    <citation type="submission" date="2018-10" db="EMBL/GenBank/DDBJ databases">
        <authorList>
            <person name="McCarthy S."/>
            <person name="Gradnigo J."/>
            <person name="Johnson T."/>
            <person name="Payne S."/>
            <person name="Lipzen A."/>
            <person name="Schackwitz W."/>
            <person name="Martin J."/>
            <person name="Moriyama E."/>
            <person name="Blum P."/>
        </authorList>
    </citation>
    <scope>NUCLEOTIDE SEQUENCE</scope>
    <source>
        <strain evidence="7">SARC-B</strain>
        <strain evidence="8">SARC-C</strain>
        <strain evidence="9">SULA</strain>
    </source>
</reference>